<dbReference type="PANTHER" id="PTHR18937">
    <property type="entry name" value="STRUCTURAL MAINTENANCE OF CHROMOSOMES SMC FAMILY MEMBER"/>
    <property type="match status" value="1"/>
</dbReference>
<dbReference type="PANTHER" id="PTHR18937:SF172">
    <property type="entry name" value="STRUCTURAL MAINTENANCE OF CHROMOSOMES PROTEIN"/>
    <property type="match status" value="1"/>
</dbReference>
<reference evidence="15 16" key="1">
    <citation type="journal article" date="2020" name="ISME J.">
        <title>Uncovering the hidden diversity of litter-decomposition mechanisms in mushroom-forming fungi.</title>
        <authorList>
            <person name="Floudas D."/>
            <person name="Bentzer J."/>
            <person name="Ahren D."/>
            <person name="Johansson T."/>
            <person name="Persson P."/>
            <person name="Tunlid A."/>
        </authorList>
    </citation>
    <scope>NUCLEOTIDE SEQUENCE [LARGE SCALE GENOMIC DNA]</scope>
    <source>
        <strain evidence="15 16">CBS 101986</strain>
    </source>
</reference>
<feature type="compositionally biased region" description="Basic residues" evidence="13">
    <location>
        <begin position="239"/>
        <end position="256"/>
    </location>
</feature>
<feature type="compositionally biased region" description="Acidic residues" evidence="13">
    <location>
        <begin position="270"/>
        <end position="280"/>
    </location>
</feature>
<keyword evidence="4" id="KW-0132">Cell division</keyword>
<feature type="compositionally biased region" description="Polar residues" evidence="13">
    <location>
        <begin position="1024"/>
        <end position="1040"/>
    </location>
</feature>
<comment type="subcellular location">
    <subcellularLocation>
        <location evidence="1">Nucleus</location>
    </subcellularLocation>
</comment>
<feature type="region of interest" description="Disordered" evidence="13">
    <location>
        <begin position="847"/>
        <end position="866"/>
    </location>
</feature>
<dbReference type="SUPFAM" id="SSF52540">
    <property type="entry name" value="P-loop containing nucleoside triphosphate hydrolases"/>
    <property type="match status" value="1"/>
</dbReference>
<keyword evidence="16" id="KW-1185">Reference proteome</keyword>
<feature type="compositionally biased region" description="Basic residues" evidence="13">
    <location>
        <begin position="662"/>
        <end position="675"/>
    </location>
</feature>
<keyword evidence="7" id="KW-0067">ATP-binding</keyword>
<evidence type="ECO:0000256" key="1">
    <source>
        <dbReference type="ARBA" id="ARBA00004123"/>
    </source>
</evidence>
<dbReference type="FunFam" id="3.40.50.300:FF:000585">
    <property type="entry name" value="Structural maintenance of chromosomes 4"/>
    <property type="match status" value="1"/>
</dbReference>
<evidence type="ECO:0000256" key="8">
    <source>
        <dbReference type="ARBA" id="ARBA00023054"/>
    </source>
</evidence>
<dbReference type="InterPro" id="IPR003395">
    <property type="entry name" value="RecF/RecN/SMC_N"/>
</dbReference>
<dbReference type="SUPFAM" id="SSF57997">
    <property type="entry name" value="Tropomyosin"/>
    <property type="match status" value="1"/>
</dbReference>
<feature type="compositionally biased region" description="Basic and acidic residues" evidence="13">
    <location>
        <begin position="676"/>
        <end position="689"/>
    </location>
</feature>
<feature type="compositionally biased region" description="Low complexity" evidence="13">
    <location>
        <begin position="257"/>
        <end position="267"/>
    </location>
</feature>
<feature type="coiled-coil region" evidence="12">
    <location>
        <begin position="1427"/>
        <end position="1464"/>
    </location>
</feature>
<dbReference type="FunFam" id="3.40.50.300:FF:000481">
    <property type="entry name" value="Structural maintenance of chromosomes 4"/>
    <property type="match status" value="1"/>
</dbReference>
<name>A0A8H5AXI8_9AGAR</name>
<feature type="compositionally biased region" description="Acidic residues" evidence="13">
    <location>
        <begin position="173"/>
        <end position="182"/>
    </location>
</feature>
<comment type="caution">
    <text evidence="15">The sequence shown here is derived from an EMBL/GenBank/DDBJ whole genome shotgun (WGS) entry which is preliminary data.</text>
</comment>
<gene>
    <name evidence="15" type="ORF">D9619_002529</name>
</gene>
<feature type="region of interest" description="Disordered" evidence="13">
    <location>
        <begin position="1017"/>
        <end position="1040"/>
    </location>
</feature>
<feature type="region of interest" description="Disordered" evidence="13">
    <location>
        <begin position="1304"/>
        <end position="1390"/>
    </location>
</feature>
<evidence type="ECO:0000256" key="10">
    <source>
        <dbReference type="ARBA" id="ARBA00023242"/>
    </source>
</evidence>
<dbReference type="Proteomes" id="UP000567179">
    <property type="component" value="Unassembled WGS sequence"/>
</dbReference>
<evidence type="ECO:0000256" key="6">
    <source>
        <dbReference type="ARBA" id="ARBA00022776"/>
    </source>
</evidence>
<evidence type="ECO:0000256" key="5">
    <source>
        <dbReference type="ARBA" id="ARBA00022741"/>
    </source>
</evidence>
<dbReference type="SUPFAM" id="SSF75553">
    <property type="entry name" value="Smc hinge domain"/>
    <property type="match status" value="1"/>
</dbReference>
<accession>A0A8H5AXI8</accession>
<dbReference type="OrthoDB" id="5575062at2759"/>
<keyword evidence="8 12" id="KW-0175">Coiled coil</keyword>
<sequence>MPPRRSSRATSAAAESLSAEVLPGKRKRGGTVDPEPATEVAKPPSRARRSVSAKPTPAPTARKSSRTKATLPDVPESGDEEHLEAPPVKKARPSIESADVKEEEQEEVVEAPKPRRGRRAVSIATEMEVDQQPASKPPSRRTSTRSAAVSSGSRVSAASTRSGGASSSARIVEEDEGEEEEAPPAKTRGKGRATKRAPTKAVQREEQDDEAPQDQDMHEEEKAHSAASEEEYAEESARPARKGGRKAKAAPARKGKAAAVPKAIPKVTIEDSEDDNEEEFMQPVATQHRTPRQSQLPPPASQLAVEHEEEEEKSLFDPLPIPAPVFSQPVPEEPKGPRSRLVIHKMALVNFKSYAGRQEIGPFHKSFSAIVGPNGSGKSNTIDALLFVFGYRASKMRQGKVSELIHNSANHPDLEDCSVEVHFRDIIDLPGPDAFKVVPNSSLVVTRTAYKNNQSKYTINGKTSSYAEVQTLLKGRGIDLDHNRFLILQGEVESIAQMKPKGTDTEDGLLEYLEDIIGTSSYKKPIDEAAVKLEELNEDRQTKLNRLRHVEKEKNALVARKKEAEDYLRLKNEHVRAQSRHWQWILWRAFETETKLQATHDKHQVELEKERENNQGDIDHFEELQEHYADKEKAYKDVERAATAAVKELADNEREEIGLQERRKHASSRAKKLKKSVTDETSAKKEAERTIQDSINKLKKTKDALQEHEADLEREEETLAEIQDSLKDKTQVFQDKINIKQAELQPWTTKINAKQSEIDVALSERDALSKKAEALKAQCEEANVTLKALQEDIGPKACLSLQLGQIEHQNTLKNEKGSLSKKIQAAEQKIQEAQLCVNEWKGKAASSRGKVDEARSNQSENRSRNAVLDHLNRLRDTGKVPGFHGRLGNLGTIPDKYDVAISTACGGPLNHLVVDKVSEAQQCIEYLRKNNVGRASFTVLEKIDQKVPGPPQTPENASRLFDLVKPKDPKFAPAFYKAIRDTLVATDIDQANRLAFGHMKRWRVVTLDGGLIESSGAMSGGGNSVNRGAMSSKSAAPSVSPQVLRQYEQDSDLAAQQLQKAMQELREAESELESLKARGPKIDLDYQKLGMDVENAKARIAQAEKRVKELGSQNKPNAGDLSRISKLEKEAAAAQKELDKLVSQSAQIEQDIKDLQKKIMDIGGSRLMHQKSKVEGIHVYIKLANEAITTAEVAKSKAEKDVAKLGTTITNNTAELKKATEETEALEQEIGELQRYVSELQAGVAEAQEAAENQKETLKKLKAELDEKEEKISAFRSTEMELEQKIGDLRKELAKQGQIIAEHTAKHDNLRLEDIDEDEEEEEEAAASADNGEGTSADADAEVEASVKEENEDNSDDEAPVKQEDGVAAPKRKAAATRKPQSTRQPAHELKVYSPDELAKFKQPELVADVVHLDEQIKKAKPDLTVLKEYKQREEEFLNRAKDLDKITAERDAQKEAHERLRKQRHDEFMDGFRQITQKVKEMYQMITIGGNAELEAVDTFDPFSEGIIFSVMPPKKSWKNISNLSGGEKTLSSLALVFALHHFKPTPLYFMDEIDAALDFRNVSIIANYIKDRTKDAQFTIISLRNDMFELSHRLIGIYKTSNATRTVTIDNHALQTTIPRASVPPPATTETPAAA</sequence>
<dbReference type="InterPro" id="IPR010935">
    <property type="entry name" value="SMC_hinge"/>
</dbReference>
<dbReference type="Pfam" id="PF02463">
    <property type="entry name" value="SMC_N"/>
    <property type="match status" value="1"/>
</dbReference>
<feature type="compositionally biased region" description="Basic residues" evidence="13">
    <location>
        <begin position="187"/>
        <end position="198"/>
    </location>
</feature>
<protein>
    <recommendedName>
        <fullName evidence="3">Structural maintenance of chromosomes protein 4</fullName>
    </recommendedName>
</protein>
<feature type="domain" description="SMC hinge" evidence="14">
    <location>
        <begin position="881"/>
        <end position="995"/>
    </location>
</feature>
<evidence type="ECO:0000313" key="16">
    <source>
        <dbReference type="Proteomes" id="UP000567179"/>
    </source>
</evidence>
<feature type="compositionally biased region" description="Basic and acidic residues" evidence="13">
    <location>
        <begin position="1304"/>
        <end position="1313"/>
    </location>
</feature>
<proteinExistence type="inferred from homology"/>
<feature type="compositionally biased region" description="Acidic residues" evidence="13">
    <location>
        <begin position="1314"/>
        <end position="1325"/>
    </location>
</feature>
<dbReference type="GO" id="GO:0051301">
    <property type="term" value="P:cell division"/>
    <property type="evidence" value="ECO:0007669"/>
    <property type="project" value="UniProtKB-KW"/>
</dbReference>
<dbReference type="InterPro" id="IPR027417">
    <property type="entry name" value="P-loop_NTPase"/>
</dbReference>
<evidence type="ECO:0000256" key="7">
    <source>
        <dbReference type="ARBA" id="ARBA00022840"/>
    </source>
</evidence>
<dbReference type="Gene3D" id="3.30.70.1620">
    <property type="match status" value="1"/>
</dbReference>
<dbReference type="Pfam" id="PF06470">
    <property type="entry name" value="SMC_hinge"/>
    <property type="match status" value="1"/>
</dbReference>
<feature type="compositionally biased region" description="Low complexity" evidence="13">
    <location>
        <begin position="8"/>
        <end position="19"/>
    </location>
</feature>
<keyword evidence="11" id="KW-0131">Cell cycle</keyword>
<feature type="coiled-coil region" evidence="12">
    <location>
        <begin position="1044"/>
        <end position="1158"/>
    </location>
</feature>
<keyword evidence="5" id="KW-0547">Nucleotide-binding</keyword>
<dbReference type="GO" id="GO:0000796">
    <property type="term" value="C:condensin complex"/>
    <property type="evidence" value="ECO:0007669"/>
    <property type="project" value="TreeGrafter"/>
</dbReference>
<evidence type="ECO:0000256" key="4">
    <source>
        <dbReference type="ARBA" id="ARBA00022618"/>
    </source>
</evidence>
<dbReference type="EMBL" id="JAACJJ010000056">
    <property type="protein sequence ID" value="KAF5312022.1"/>
    <property type="molecule type" value="Genomic_DNA"/>
</dbReference>
<evidence type="ECO:0000259" key="14">
    <source>
        <dbReference type="SMART" id="SM00968"/>
    </source>
</evidence>
<evidence type="ECO:0000256" key="11">
    <source>
        <dbReference type="ARBA" id="ARBA00023306"/>
    </source>
</evidence>
<feature type="compositionally biased region" description="Low complexity" evidence="13">
    <location>
        <begin position="144"/>
        <end position="170"/>
    </location>
</feature>
<feature type="region of interest" description="Disordered" evidence="13">
    <location>
        <begin position="656"/>
        <end position="689"/>
    </location>
</feature>
<evidence type="ECO:0000256" key="13">
    <source>
        <dbReference type="SAM" id="MobiDB-lite"/>
    </source>
</evidence>
<dbReference type="Gene3D" id="1.20.1060.20">
    <property type="match status" value="1"/>
</dbReference>
<feature type="coiled-coil region" evidence="12">
    <location>
        <begin position="526"/>
        <end position="567"/>
    </location>
</feature>
<dbReference type="Gene3D" id="3.40.50.300">
    <property type="entry name" value="P-loop containing nucleotide triphosphate hydrolases"/>
    <property type="match status" value="2"/>
</dbReference>
<dbReference type="GO" id="GO:0007076">
    <property type="term" value="P:mitotic chromosome condensation"/>
    <property type="evidence" value="ECO:0007669"/>
    <property type="project" value="TreeGrafter"/>
</dbReference>
<evidence type="ECO:0000256" key="9">
    <source>
        <dbReference type="ARBA" id="ARBA00023067"/>
    </source>
</evidence>
<dbReference type="Gene3D" id="1.20.5.340">
    <property type="match status" value="1"/>
</dbReference>
<evidence type="ECO:0000313" key="15">
    <source>
        <dbReference type="EMBL" id="KAF5312022.1"/>
    </source>
</evidence>
<keyword evidence="10" id="KW-0539">Nucleus</keyword>
<feature type="compositionally biased region" description="Polar residues" evidence="13">
    <location>
        <begin position="284"/>
        <end position="295"/>
    </location>
</feature>
<dbReference type="InterPro" id="IPR036277">
    <property type="entry name" value="SMC_hinge_sf"/>
</dbReference>
<evidence type="ECO:0000256" key="2">
    <source>
        <dbReference type="ARBA" id="ARBA00006005"/>
    </source>
</evidence>
<organism evidence="15 16">
    <name type="scientific">Psilocybe cf. subviscida</name>
    <dbReference type="NCBI Taxonomy" id="2480587"/>
    <lineage>
        <taxon>Eukaryota</taxon>
        <taxon>Fungi</taxon>
        <taxon>Dikarya</taxon>
        <taxon>Basidiomycota</taxon>
        <taxon>Agaricomycotina</taxon>
        <taxon>Agaricomycetes</taxon>
        <taxon>Agaricomycetidae</taxon>
        <taxon>Agaricales</taxon>
        <taxon>Agaricineae</taxon>
        <taxon>Strophariaceae</taxon>
        <taxon>Psilocybe</taxon>
    </lineage>
</organism>
<dbReference type="SMART" id="SM00968">
    <property type="entry name" value="SMC_hinge"/>
    <property type="match status" value="1"/>
</dbReference>
<dbReference type="GO" id="GO:0005524">
    <property type="term" value="F:ATP binding"/>
    <property type="evidence" value="ECO:0007669"/>
    <property type="project" value="UniProtKB-KW"/>
</dbReference>
<feature type="region of interest" description="Disordered" evidence="13">
    <location>
        <begin position="1"/>
        <end position="338"/>
    </location>
</feature>
<evidence type="ECO:0000256" key="12">
    <source>
        <dbReference type="SAM" id="Coils"/>
    </source>
</evidence>
<feature type="compositionally biased region" description="Basic and acidic residues" evidence="13">
    <location>
        <begin position="215"/>
        <end position="224"/>
    </location>
</feature>
<keyword evidence="6" id="KW-0498">Mitosis</keyword>
<feature type="coiled-coil region" evidence="12">
    <location>
        <begin position="1209"/>
        <end position="1285"/>
    </location>
</feature>
<evidence type="ECO:0000256" key="3">
    <source>
        <dbReference type="ARBA" id="ARBA00018693"/>
    </source>
</evidence>
<comment type="similarity">
    <text evidence="2">Belongs to the SMC family. SMC4 subfamily.</text>
</comment>
<keyword evidence="9" id="KW-0226">DNA condensation</keyword>
<dbReference type="GO" id="GO:0005634">
    <property type="term" value="C:nucleus"/>
    <property type="evidence" value="ECO:0007669"/>
    <property type="project" value="UniProtKB-SubCell"/>
</dbReference>